<accession>A0A7Z0T8C9</accession>
<dbReference type="GO" id="GO:0005524">
    <property type="term" value="F:ATP binding"/>
    <property type="evidence" value="ECO:0007669"/>
    <property type="project" value="UniProtKB-KW"/>
</dbReference>
<dbReference type="Gene3D" id="3.40.50.300">
    <property type="entry name" value="P-loop containing nucleotide triphosphate hydrolases"/>
    <property type="match status" value="1"/>
</dbReference>
<dbReference type="InterPro" id="IPR003959">
    <property type="entry name" value="ATPase_AAA_core"/>
</dbReference>
<dbReference type="InterPro" id="IPR027417">
    <property type="entry name" value="P-loop_NTPase"/>
</dbReference>
<comment type="caution">
    <text evidence="2">The sequence shown here is derived from an EMBL/GenBank/DDBJ whole genome shotgun (WGS) entry which is preliminary data.</text>
</comment>
<keyword evidence="3" id="KW-1185">Reference proteome</keyword>
<feature type="domain" description="ATPase AAA-type core" evidence="1">
    <location>
        <begin position="49"/>
        <end position="315"/>
    </location>
</feature>
<sequence length="381" mass="44902">MKILNLKISGISMIKKEIEIDFFAEQRVKDTYDNMASNLFNNIFINNIISIVGKNASGKTSILKLLRVVFSILNGKSLNDIEDIDMFFRPRNNDLEIVFSDGKDYIYKLESKISLEKIYTLENRYKFEKETIYCKKINKTINRKNMLNFEKVEKVINRDGKEQYLQNDVSIITSITNNKKIIFMDLINSTNMNLLRYIGDIPKEILSFLDSNIEYIKFNEETNDALLKFNNKKEIYLNNLLQFEKYLSSGTVKGINIFVVMKYILKEGGYLIIDEIENHFNREIVNTLIRFFVDKNINKNRSTLIFSTHYSELIDEFTRTDNIYITSNENGIEVQKLNNKIKRNDVKKSELFKTGYIKEAAVQYEEYMNLKKFFKDKMNGE</sequence>
<organism evidence="2 3">
    <name type="scientific">Streptobacillus felis</name>
    <dbReference type="NCBI Taxonomy" id="1384509"/>
    <lineage>
        <taxon>Bacteria</taxon>
        <taxon>Fusobacteriati</taxon>
        <taxon>Fusobacteriota</taxon>
        <taxon>Fusobacteriia</taxon>
        <taxon>Fusobacteriales</taxon>
        <taxon>Leptotrichiaceae</taxon>
        <taxon>Streptobacillus</taxon>
    </lineage>
</organism>
<dbReference type="SUPFAM" id="SSF52540">
    <property type="entry name" value="P-loop containing nucleoside triphosphate hydrolases"/>
    <property type="match status" value="1"/>
</dbReference>
<dbReference type="Proteomes" id="UP000526184">
    <property type="component" value="Unassembled WGS sequence"/>
</dbReference>
<dbReference type="GO" id="GO:0016887">
    <property type="term" value="F:ATP hydrolysis activity"/>
    <property type="evidence" value="ECO:0007669"/>
    <property type="project" value="InterPro"/>
</dbReference>
<dbReference type="InterPro" id="IPR051396">
    <property type="entry name" value="Bact_Antivir_Def_Nuclease"/>
</dbReference>
<dbReference type="AlphaFoldDB" id="A0A7Z0T8C9"/>
<dbReference type="PANTHER" id="PTHR43581">
    <property type="entry name" value="ATP/GTP PHOSPHATASE"/>
    <property type="match status" value="1"/>
</dbReference>
<evidence type="ECO:0000313" key="3">
    <source>
        <dbReference type="Proteomes" id="UP000526184"/>
    </source>
</evidence>
<name>A0A7Z0T8C9_9FUSO</name>
<evidence type="ECO:0000259" key="1">
    <source>
        <dbReference type="Pfam" id="PF13304"/>
    </source>
</evidence>
<keyword evidence="2" id="KW-0067">ATP-binding</keyword>
<proteinExistence type="predicted"/>
<dbReference type="EMBL" id="JABMKT010000013">
    <property type="protein sequence ID" value="NYV27829.1"/>
    <property type="molecule type" value="Genomic_DNA"/>
</dbReference>
<reference evidence="2 3" key="1">
    <citation type="submission" date="2020-05" db="EMBL/GenBank/DDBJ databases">
        <title>Streptobacillus felis strain LHL191014123.</title>
        <authorList>
            <person name="Fawzy A."/>
            <person name="Rau J."/>
            <person name="Risse K."/>
            <person name="Schauerte N."/>
            <person name="Geiger C."/>
            <person name="Blom J."/>
            <person name="Imirzalioglu C."/>
            <person name="Falgenhauer J."/>
            <person name="Bach A."/>
            <person name="Herden C."/>
            <person name="Eisenberg T."/>
        </authorList>
    </citation>
    <scope>NUCLEOTIDE SEQUENCE [LARGE SCALE GENOMIC DNA]</scope>
    <source>
        <strain evidence="2 3">LHL191014123</strain>
    </source>
</reference>
<gene>
    <name evidence="2" type="ORF">HP397_03190</name>
</gene>
<dbReference type="Pfam" id="PF13304">
    <property type="entry name" value="AAA_21"/>
    <property type="match status" value="1"/>
</dbReference>
<dbReference type="PANTHER" id="PTHR43581:SF2">
    <property type="entry name" value="EXCINUCLEASE ATPASE SUBUNIT"/>
    <property type="match status" value="1"/>
</dbReference>
<keyword evidence="2" id="KW-0547">Nucleotide-binding</keyword>
<protein>
    <submittedName>
        <fullName evidence="2">ATP-binding protein</fullName>
    </submittedName>
</protein>
<dbReference type="RefSeq" id="WP_180135849.1">
    <property type="nucleotide sequence ID" value="NZ_JABMKT010000013.1"/>
</dbReference>
<evidence type="ECO:0000313" key="2">
    <source>
        <dbReference type="EMBL" id="NYV27829.1"/>
    </source>
</evidence>